<dbReference type="GO" id="GO:0003735">
    <property type="term" value="F:structural constituent of ribosome"/>
    <property type="evidence" value="ECO:0007669"/>
    <property type="project" value="InterPro"/>
</dbReference>
<dbReference type="Gene3D" id="3.30.1490.10">
    <property type="match status" value="1"/>
</dbReference>
<keyword evidence="3 5" id="KW-0687">Ribonucleoprotein</keyword>
<dbReference type="InterPro" id="IPR000630">
    <property type="entry name" value="Ribosomal_uS8"/>
</dbReference>
<dbReference type="GO" id="GO:0005840">
    <property type="term" value="C:ribosome"/>
    <property type="evidence" value="ECO:0007669"/>
    <property type="project" value="UniProtKB-KW"/>
</dbReference>
<evidence type="ECO:0000313" key="7">
    <source>
        <dbReference type="EMBL" id="OGZ06687.1"/>
    </source>
</evidence>
<dbReference type="SUPFAM" id="SSF56047">
    <property type="entry name" value="Ribosomal protein S8"/>
    <property type="match status" value="1"/>
</dbReference>
<evidence type="ECO:0000256" key="2">
    <source>
        <dbReference type="ARBA" id="ARBA00022980"/>
    </source>
</evidence>
<proteinExistence type="inferred from homology"/>
<comment type="caution">
    <text evidence="7">The sequence shown here is derived from an EMBL/GenBank/DDBJ whole genome shotgun (WGS) entry which is preliminary data.</text>
</comment>
<comment type="function">
    <text evidence="5">One of the primary rRNA binding proteins, it binds directly to 16S rRNA central domain where it helps coordinate assembly of the platform of the 30S subunit.</text>
</comment>
<evidence type="ECO:0000256" key="1">
    <source>
        <dbReference type="ARBA" id="ARBA00006471"/>
    </source>
</evidence>
<name>A0A1G2CZJ2_9BACT</name>
<dbReference type="InterPro" id="IPR035987">
    <property type="entry name" value="Ribosomal_uS8_sf"/>
</dbReference>
<keyword evidence="5" id="KW-0699">rRNA-binding</keyword>
<dbReference type="PROSITE" id="PS00053">
    <property type="entry name" value="RIBOSOMAL_S8"/>
    <property type="match status" value="1"/>
</dbReference>
<dbReference type="Gene3D" id="3.30.1370.30">
    <property type="match status" value="1"/>
</dbReference>
<dbReference type="Proteomes" id="UP000177996">
    <property type="component" value="Unassembled WGS sequence"/>
</dbReference>
<protein>
    <recommendedName>
        <fullName evidence="4 5">Small ribosomal subunit protein uS8</fullName>
    </recommendedName>
</protein>
<dbReference type="PANTHER" id="PTHR11758">
    <property type="entry name" value="40S RIBOSOMAL PROTEIN S15A"/>
    <property type="match status" value="1"/>
</dbReference>
<reference evidence="7 8" key="1">
    <citation type="journal article" date="2016" name="Nat. Commun.">
        <title>Thousands of microbial genomes shed light on interconnected biogeochemical processes in an aquifer system.</title>
        <authorList>
            <person name="Anantharaman K."/>
            <person name="Brown C.T."/>
            <person name="Hug L.A."/>
            <person name="Sharon I."/>
            <person name="Castelle C.J."/>
            <person name="Probst A.J."/>
            <person name="Thomas B.C."/>
            <person name="Singh A."/>
            <person name="Wilkins M.J."/>
            <person name="Karaoz U."/>
            <person name="Brodie E.L."/>
            <person name="Williams K.H."/>
            <person name="Hubbard S.S."/>
            <person name="Banfield J.F."/>
        </authorList>
    </citation>
    <scope>NUCLEOTIDE SEQUENCE [LARGE SCALE GENOMIC DNA]</scope>
</reference>
<dbReference type="NCBIfam" id="NF001109">
    <property type="entry name" value="PRK00136.1"/>
    <property type="match status" value="1"/>
</dbReference>
<evidence type="ECO:0000256" key="4">
    <source>
        <dbReference type="ARBA" id="ARBA00035258"/>
    </source>
</evidence>
<dbReference type="EMBL" id="MHLL01000078">
    <property type="protein sequence ID" value="OGZ06687.1"/>
    <property type="molecule type" value="Genomic_DNA"/>
</dbReference>
<dbReference type="HAMAP" id="MF_01302_B">
    <property type="entry name" value="Ribosomal_uS8_B"/>
    <property type="match status" value="1"/>
</dbReference>
<sequence>MVTTDSIADMLVRMRNAGSAGKAFAYIPYSDLKIRIAHVLLKEGYIASIARKTLKGKTTERMIEVGIQYDAPRKPRIQGAERVSRPSRRLYAGAKDIRLVRQGHGIMLLSTPKGILTGDAARKEHVGGEIICKIW</sequence>
<dbReference type="GO" id="GO:1990904">
    <property type="term" value="C:ribonucleoprotein complex"/>
    <property type="evidence" value="ECO:0007669"/>
    <property type="project" value="UniProtKB-KW"/>
</dbReference>
<accession>A0A1G2CZJ2</accession>
<dbReference type="AlphaFoldDB" id="A0A1G2CZJ2"/>
<gene>
    <name evidence="5" type="primary">rpsH</name>
    <name evidence="7" type="ORF">A3D65_02080</name>
</gene>
<dbReference type="GO" id="GO:0019843">
    <property type="term" value="F:rRNA binding"/>
    <property type="evidence" value="ECO:0007669"/>
    <property type="project" value="UniProtKB-UniRule"/>
</dbReference>
<comment type="subunit">
    <text evidence="5">Part of the 30S ribosomal subunit. Contacts proteins S5 and S12.</text>
</comment>
<evidence type="ECO:0000256" key="5">
    <source>
        <dbReference type="HAMAP-Rule" id="MF_01302"/>
    </source>
</evidence>
<dbReference type="GO" id="GO:0006412">
    <property type="term" value="P:translation"/>
    <property type="evidence" value="ECO:0007669"/>
    <property type="project" value="UniProtKB-UniRule"/>
</dbReference>
<dbReference type="GO" id="GO:0005737">
    <property type="term" value="C:cytoplasm"/>
    <property type="evidence" value="ECO:0007669"/>
    <property type="project" value="UniProtKB-ARBA"/>
</dbReference>
<keyword evidence="5" id="KW-0694">RNA-binding</keyword>
<evidence type="ECO:0000256" key="3">
    <source>
        <dbReference type="ARBA" id="ARBA00023274"/>
    </source>
</evidence>
<dbReference type="FunFam" id="3.30.1490.10:FF:000001">
    <property type="entry name" value="30S ribosomal protein S8"/>
    <property type="match status" value="1"/>
</dbReference>
<evidence type="ECO:0000313" key="8">
    <source>
        <dbReference type="Proteomes" id="UP000177996"/>
    </source>
</evidence>
<evidence type="ECO:0000256" key="6">
    <source>
        <dbReference type="RuleBase" id="RU003660"/>
    </source>
</evidence>
<organism evidence="7 8">
    <name type="scientific">Candidatus Lloydbacteria bacterium RIFCSPHIGHO2_02_FULL_50_13</name>
    <dbReference type="NCBI Taxonomy" id="1798661"/>
    <lineage>
        <taxon>Bacteria</taxon>
        <taxon>Candidatus Lloydiibacteriota</taxon>
    </lineage>
</organism>
<dbReference type="Pfam" id="PF00410">
    <property type="entry name" value="Ribosomal_S8"/>
    <property type="match status" value="1"/>
</dbReference>
<dbReference type="InterPro" id="IPR047863">
    <property type="entry name" value="Ribosomal_uS8_CS"/>
</dbReference>
<keyword evidence="2 5" id="KW-0689">Ribosomal protein</keyword>
<comment type="similarity">
    <text evidence="1 5 6">Belongs to the universal ribosomal protein uS8 family.</text>
</comment>
<dbReference type="STRING" id="1798661.A3D65_02080"/>